<protein>
    <submittedName>
        <fullName evidence="4">AAA domain-containing protein</fullName>
    </submittedName>
</protein>
<dbReference type="PANTHER" id="PTHR43637">
    <property type="entry name" value="UPF0273 PROTEIN TM_0370"/>
    <property type="match status" value="1"/>
</dbReference>
<dbReference type="Pfam" id="PF13481">
    <property type="entry name" value="AAA_25"/>
    <property type="match status" value="1"/>
</dbReference>
<dbReference type="EMBL" id="FNAQ01000005">
    <property type="protein sequence ID" value="SDE21253.1"/>
    <property type="molecule type" value="Genomic_DNA"/>
</dbReference>
<evidence type="ECO:0000313" key="5">
    <source>
        <dbReference type="Proteomes" id="UP000243205"/>
    </source>
</evidence>
<dbReference type="STRING" id="57664.SAMN05661003_10534"/>
<reference evidence="5" key="1">
    <citation type="submission" date="2016-10" db="EMBL/GenBank/DDBJ databases">
        <authorList>
            <person name="Varghese N."/>
            <person name="Submissions S."/>
        </authorList>
    </citation>
    <scope>NUCLEOTIDE SEQUENCE [LARGE SCALE GENOMIC DNA]</scope>
    <source>
        <strain evidence="5">DSM 8987</strain>
    </source>
</reference>
<dbReference type="InterPro" id="IPR027417">
    <property type="entry name" value="P-loop_NTPase"/>
</dbReference>
<evidence type="ECO:0000259" key="3">
    <source>
        <dbReference type="SMART" id="SM00382"/>
    </source>
</evidence>
<dbReference type="InterPro" id="IPR003593">
    <property type="entry name" value="AAA+_ATPase"/>
</dbReference>
<evidence type="ECO:0000313" key="4">
    <source>
        <dbReference type="EMBL" id="SDE21253.1"/>
    </source>
</evidence>
<accession>A0A1G7B2J2</accession>
<feature type="domain" description="AAA+ ATPase" evidence="3">
    <location>
        <begin position="149"/>
        <end position="331"/>
    </location>
</feature>
<dbReference type="Proteomes" id="UP000243205">
    <property type="component" value="Unassembled WGS sequence"/>
</dbReference>
<keyword evidence="1" id="KW-0547">Nucleotide-binding</keyword>
<dbReference type="GO" id="GO:0005524">
    <property type="term" value="F:ATP binding"/>
    <property type="evidence" value="ECO:0007669"/>
    <property type="project" value="UniProtKB-KW"/>
</dbReference>
<gene>
    <name evidence="4" type="ORF">SAMN05661003_10534</name>
</gene>
<evidence type="ECO:0000256" key="1">
    <source>
        <dbReference type="ARBA" id="ARBA00022741"/>
    </source>
</evidence>
<dbReference type="RefSeq" id="WP_092077551.1">
    <property type="nucleotide sequence ID" value="NZ_FNAQ01000005.1"/>
</dbReference>
<evidence type="ECO:0000256" key="2">
    <source>
        <dbReference type="ARBA" id="ARBA00022840"/>
    </source>
</evidence>
<keyword evidence="2" id="KW-0067">ATP-binding</keyword>
<dbReference type="Gene3D" id="3.40.50.300">
    <property type="entry name" value="P-loop containing nucleotide triphosphate hydrolases"/>
    <property type="match status" value="1"/>
</dbReference>
<name>A0A1G7B2J2_9BACT</name>
<dbReference type="SMART" id="SM00382">
    <property type="entry name" value="AAA"/>
    <property type="match status" value="1"/>
</dbReference>
<dbReference type="AlphaFoldDB" id="A0A1G7B2J2"/>
<organism evidence="4 5">
    <name type="scientific">Desulfuromonas thiophila</name>
    <dbReference type="NCBI Taxonomy" id="57664"/>
    <lineage>
        <taxon>Bacteria</taxon>
        <taxon>Pseudomonadati</taxon>
        <taxon>Thermodesulfobacteriota</taxon>
        <taxon>Desulfuromonadia</taxon>
        <taxon>Desulfuromonadales</taxon>
        <taxon>Desulfuromonadaceae</taxon>
        <taxon>Desulfuromonas</taxon>
    </lineage>
</organism>
<sequence length="450" mass="49955">MSKVLVFWNQEKMEAFAAENEVPKGVSLDCFGENKQLTRIAEHREEYPNFIFFDGFEKGCRNIFFGMSEDWREGYANDGDGHYIGVVQSEEAISVLRTLRAEAAMSYVYDPYIPRRIWQAPSFSPINVSSLLQMDRESPEPIIDGLLGRGESLLISGPAGIGKSLLVNYLAHVLASGGPLWGYRVPRPAVSLIVQAEVDGFAQRDRLGRLLTDNPELANDRVFMLGAPYDDAKCRVVGKLDDPAFHAEIVRAIRWSGADVLFIDPLISFNPVNENDNTQMRRVLDAFMAALADTGVTVVVTHHTTKGSGKTRGAGAIRDWAANALELELDRVEDGEARIRVIHDKARNFEQADPFYITRTMGLSFELTEHKAARVEDERLQCVVDVLTQAGGRIEGQRTFGLMVAEEGGIQQRAAIGRILDARDCGLIVEIEGGARGSKTYVFPRNRLCS</sequence>
<proteinExistence type="predicted"/>
<keyword evidence="5" id="KW-1185">Reference proteome</keyword>
<dbReference type="OrthoDB" id="5437955at2"/>
<dbReference type="SUPFAM" id="SSF52540">
    <property type="entry name" value="P-loop containing nucleoside triphosphate hydrolases"/>
    <property type="match status" value="1"/>
</dbReference>